<name>A0A8S2AZT4_ARAAE</name>
<sequence length="148" mass="16439">MAWRSAARSFVSATARAPSLRSPPATLPRLRPSQSSLPRRRFASFTNPRNLGELGCTESFLPLYNVVAAARLTSHLNVNLRAFCELSNGNGKDGNSKDLDPIFLFMYAIKQYSRYLNGQSGCITYLEAVGDLKKGVYQEELIGCFVFH</sequence>
<dbReference type="PANTHER" id="PTHR33156:SF26">
    <property type="entry name" value="OS12G0592200 PROTEIN"/>
    <property type="match status" value="1"/>
</dbReference>
<evidence type="ECO:0000313" key="2">
    <source>
        <dbReference type="Proteomes" id="UP000682877"/>
    </source>
</evidence>
<keyword evidence="2" id="KW-1185">Reference proteome</keyword>
<dbReference type="EMBL" id="LR999457">
    <property type="protein sequence ID" value="CAE6160041.1"/>
    <property type="molecule type" value="Genomic_DNA"/>
</dbReference>
<dbReference type="AlphaFoldDB" id="A0A8S2AZT4"/>
<evidence type="ECO:0000313" key="1">
    <source>
        <dbReference type="EMBL" id="CAE6160041.1"/>
    </source>
</evidence>
<proteinExistence type="predicted"/>
<protein>
    <submittedName>
        <fullName evidence="1">Uncharacterized protein</fullName>
    </submittedName>
</protein>
<accession>A0A8S2AZT4</accession>
<dbReference type="PANTHER" id="PTHR33156">
    <property type="entry name" value="OS02G0230000 PROTEIN"/>
    <property type="match status" value="1"/>
</dbReference>
<gene>
    <name evidence="1" type="ORF">AARE701A_LOCUS17723</name>
</gene>
<organism evidence="1 2">
    <name type="scientific">Arabidopsis arenosa</name>
    <name type="common">Sand rock-cress</name>
    <name type="synonym">Cardaminopsis arenosa</name>
    <dbReference type="NCBI Taxonomy" id="38785"/>
    <lineage>
        <taxon>Eukaryota</taxon>
        <taxon>Viridiplantae</taxon>
        <taxon>Streptophyta</taxon>
        <taxon>Embryophyta</taxon>
        <taxon>Tracheophyta</taxon>
        <taxon>Spermatophyta</taxon>
        <taxon>Magnoliopsida</taxon>
        <taxon>eudicotyledons</taxon>
        <taxon>Gunneridae</taxon>
        <taxon>Pentapetalae</taxon>
        <taxon>rosids</taxon>
        <taxon>malvids</taxon>
        <taxon>Brassicales</taxon>
        <taxon>Brassicaceae</taxon>
        <taxon>Camelineae</taxon>
        <taxon>Arabidopsis</taxon>
    </lineage>
</organism>
<dbReference type="Proteomes" id="UP000682877">
    <property type="component" value="Chromosome 7"/>
</dbReference>
<reference evidence="1" key="1">
    <citation type="submission" date="2021-01" db="EMBL/GenBank/DDBJ databases">
        <authorList>
            <person name="Bezrukov I."/>
        </authorList>
    </citation>
    <scope>NUCLEOTIDE SEQUENCE</scope>
</reference>
<dbReference type="InterPro" id="IPR043459">
    <property type="entry name" value="NFD6/NOXY2-like"/>
</dbReference>